<feature type="compositionally biased region" description="Basic residues" evidence="1">
    <location>
        <begin position="138"/>
        <end position="152"/>
    </location>
</feature>
<dbReference type="Proteomes" id="UP001501102">
    <property type="component" value="Unassembled WGS sequence"/>
</dbReference>
<dbReference type="InterPro" id="IPR036188">
    <property type="entry name" value="FAD/NAD-bd_sf"/>
</dbReference>
<dbReference type="PRINTS" id="PR00420">
    <property type="entry name" value="RNGMNOXGNASE"/>
</dbReference>
<feature type="region of interest" description="Disordered" evidence="1">
    <location>
        <begin position="1"/>
        <end position="100"/>
    </location>
</feature>
<keyword evidence="3" id="KW-1185">Reference proteome</keyword>
<evidence type="ECO:0008006" key="4">
    <source>
        <dbReference type="Google" id="ProtNLM"/>
    </source>
</evidence>
<feature type="compositionally biased region" description="Polar residues" evidence="1">
    <location>
        <begin position="636"/>
        <end position="647"/>
    </location>
</feature>
<feature type="compositionally biased region" description="Basic and acidic residues" evidence="1">
    <location>
        <begin position="526"/>
        <end position="535"/>
    </location>
</feature>
<dbReference type="PANTHER" id="PTHR43422:SF3">
    <property type="entry name" value="THIAMINE THIAZOLE SYNTHASE"/>
    <property type="match status" value="1"/>
</dbReference>
<feature type="compositionally biased region" description="Low complexity" evidence="1">
    <location>
        <begin position="597"/>
        <end position="606"/>
    </location>
</feature>
<feature type="region of interest" description="Disordered" evidence="1">
    <location>
        <begin position="137"/>
        <end position="159"/>
    </location>
</feature>
<feature type="compositionally biased region" description="Low complexity" evidence="1">
    <location>
        <begin position="25"/>
        <end position="72"/>
    </location>
</feature>
<feature type="compositionally biased region" description="Low complexity" evidence="1">
    <location>
        <begin position="542"/>
        <end position="553"/>
    </location>
</feature>
<dbReference type="Gene3D" id="3.50.50.60">
    <property type="entry name" value="FAD/NAD(P)-binding domain"/>
    <property type="match status" value="1"/>
</dbReference>
<dbReference type="Pfam" id="PF13450">
    <property type="entry name" value="NAD_binding_8"/>
    <property type="match status" value="1"/>
</dbReference>
<sequence length="647" mass="69067">MHPPALDRATTSRDHIPVDDPPVPASAARTAPPGARPRTGRTSPPATTRPGPRDAFPAAAPAPAGTAGPRPGHALSPAQRDQKGEKMSLRSGTGGRDAGDGHAVVIGSGLAGLTAAQALVDHMDRVTVVERDRLPRGPLRRRGVPQARHAHHLMPPGRRGLEQLFPGITRELHAAGMVDVRVPQDTLLLGPGGWIPRFESDLAMTTGSRDVLDAVVRDRLRADPKVTFLQEHEAVGLRAGRHDTVTGLWVRGRDRGAPDGWGERRLLEAEFVVDASGDASRAPRWLEELGYGTPPESVSGTGTGCASALFAPPVGHVADWTYLRLSASPGSPREGVLSPVAGGKWMVSIAGSPGPQGLPADHAGFLRAAGELRHPLLREVLEGAAPLGPVYRSRLAGNRWRHYERMRRWPDQFLVIGDALATFTPSYGQGMSVAVHCALLLDSLLRSHGSPVGVTYRLRQGLARQVAVAWRTATTADLAFPLGRGRGRGAARPGHPDPPPLRRPARRGRPGQPAGGRRTARRPVARHADALDAARRARRGTARTAPGRAGGPAQHHPRQAPAQGRAGEARDRAPRPAVCAVPARSVRRSGDPDSPTRPRITVIRRTGVPPRRLNVPHDCSHYSPGPPRQPERESVDNQSAALRSVRQ</sequence>
<feature type="compositionally biased region" description="Low complexity" evidence="1">
    <location>
        <begin position="575"/>
        <end position="584"/>
    </location>
</feature>
<organism evidence="2 3">
    <name type="scientific">Streptomyces thioluteus</name>
    <dbReference type="NCBI Taxonomy" id="66431"/>
    <lineage>
        <taxon>Bacteria</taxon>
        <taxon>Bacillati</taxon>
        <taxon>Actinomycetota</taxon>
        <taxon>Actinomycetes</taxon>
        <taxon>Kitasatosporales</taxon>
        <taxon>Streptomycetaceae</taxon>
        <taxon>Streptomyces</taxon>
    </lineage>
</organism>
<reference evidence="3" key="1">
    <citation type="journal article" date="2019" name="Int. J. Syst. Evol. Microbiol.">
        <title>The Global Catalogue of Microorganisms (GCM) 10K type strain sequencing project: providing services to taxonomists for standard genome sequencing and annotation.</title>
        <authorList>
            <consortium name="The Broad Institute Genomics Platform"/>
            <consortium name="The Broad Institute Genome Sequencing Center for Infectious Disease"/>
            <person name="Wu L."/>
            <person name="Ma J."/>
        </authorList>
    </citation>
    <scope>NUCLEOTIDE SEQUENCE [LARGE SCALE GENOMIC DNA]</scope>
    <source>
        <strain evidence="3">JCM 4087</strain>
    </source>
</reference>
<gene>
    <name evidence="2" type="ORF">GCM10020221_30770</name>
</gene>
<accession>A0ABP6JGN4</accession>
<name>A0ABP6JGN4_STRTU</name>
<dbReference type="PANTHER" id="PTHR43422">
    <property type="entry name" value="THIAMINE THIAZOLE SYNTHASE"/>
    <property type="match status" value="1"/>
</dbReference>
<proteinExistence type="predicted"/>
<protein>
    <recommendedName>
        <fullName evidence="4">FAD-binding domain-containing protein</fullName>
    </recommendedName>
</protein>
<evidence type="ECO:0000313" key="2">
    <source>
        <dbReference type="EMBL" id="GAA2932819.1"/>
    </source>
</evidence>
<evidence type="ECO:0000256" key="1">
    <source>
        <dbReference type="SAM" id="MobiDB-lite"/>
    </source>
</evidence>
<dbReference type="SUPFAM" id="SSF51905">
    <property type="entry name" value="FAD/NAD(P)-binding domain"/>
    <property type="match status" value="1"/>
</dbReference>
<dbReference type="EMBL" id="BAAAXZ010000115">
    <property type="protein sequence ID" value="GAA2932819.1"/>
    <property type="molecule type" value="Genomic_DNA"/>
</dbReference>
<feature type="region of interest" description="Disordered" evidence="1">
    <location>
        <begin position="480"/>
        <end position="647"/>
    </location>
</feature>
<comment type="caution">
    <text evidence="2">The sequence shown here is derived from an EMBL/GenBank/DDBJ whole genome shotgun (WGS) entry which is preliminary data.</text>
</comment>
<evidence type="ECO:0000313" key="3">
    <source>
        <dbReference type="Proteomes" id="UP001501102"/>
    </source>
</evidence>